<dbReference type="AlphaFoldDB" id="A0A031MEG4"/>
<evidence type="ECO:0000256" key="1">
    <source>
        <dbReference type="ARBA" id="ARBA00023015"/>
    </source>
</evidence>
<dbReference type="Pfam" id="PF12833">
    <property type="entry name" value="HTH_18"/>
    <property type="match status" value="1"/>
</dbReference>
<evidence type="ECO:0000259" key="4">
    <source>
        <dbReference type="PROSITE" id="PS01124"/>
    </source>
</evidence>
<dbReference type="RefSeq" id="WP_051610970.1">
    <property type="nucleotide sequence ID" value="NZ_FOGN01000005.1"/>
</dbReference>
<dbReference type="InterPro" id="IPR009057">
    <property type="entry name" value="Homeodomain-like_sf"/>
</dbReference>
<evidence type="ECO:0000313" key="5">
    <source>
        <dbReference type="EMBL" id="SES20925.1"/>
    </source>
</evidence>
<sequence length="345" mass="38405">MPGSLNEQSKPRVREHGFWVSVIERALGHYGVGLAQSSLAYNLTNGSRPDTPFIEQASCNLVWAEASRLADDDLFGLRLQRLFTPTVFNLLNLSASACGSVAAALGHLIRFFPIISSQVRLELQRDADESWLLILPVGKPHTQQLEAMLGYLGHLLQQLDPGSDGLLKGASLYRPNLDLDHCRRLLGCEEIHNSEVYGLAMPQALLEKPLPSADPFIATRLTETLQDMLANLPSPDLAEQVKRRVQLLLGSGDISVERIAGPMNISPRHLRRKLSQEGTSYEQLVDEVRRETAMRMIGEGQLSLTSIAYELGFLDPSSFTRAFRRWTDMSPTNFRQRVTESSTGR</sequence>
<dbReference type="SUPFAM" id="SSF46689">
    <property type="entry name" value="Homeodomain-like"/>
    <property type="match status" value="1"/>
</dbReference>
<reference evidence="8 9" key="1">
    <citation type="submission" date="2016-10" db="EMBL/GenBank/DDBJ databases">
        <authorList>
            <person name="de Groot N.N."/>
        </authorList>
    </citation>
    <scope>NUCLEOTIDE SEQUENCE [LARGE SCALE GENOMIC DNA]</scope>
    <source>
        <strain evidence="6 8">CGMCC 1.9095</strain>
        <strain evidence="5 9">DSM 22558</strain>
    </source>
</reference>
<dbReference type="Gene3D" id="1.10.10.60">
    <property type="entry name" value="Homeodomain-like"/>
    <property type="match status" value="1"/>
</dbReference>
<feature type="domain" description="HTH araC/xylS-type" evidence="4">
    <location>
        <begin position="239"/>
        <end position="337"/>
    </location>
</feature>
<dbReference type="Pfam" id="PF12625">
    <property type="entry name" value="Arabinose_bd"/>
    <property type="match status" value="1"/>
</dbReference>
<dbReference type="PROSITE" id="PS01124">
    <property type="entry name" value="HTH_ARAC_FAMILY_2"/>
    <property type="match status" value="1"/>
</dbReference>
<dbReference type="InterPro" id="IPR032687">
    <property type="entry name" value="AraC-type_N"/>
</dbReference>
<evidence type="ECO:0000256" key="3">
    <source>
        <dbReference type="ARBA" id="ARBA00023163"/>
    </source>
</evidence>
<dbReference type="GO" id="GO:0005829">
    <property type="term" value="C:cytosol"/>
    <property type="evidence" value="ECO:0007669"/>
    <property type="project" value="TreeGrafter"/>
</dbReference>
<dbReference type="EMBL" id="SWAV01000002">
    <property type="protein sequence ID" value="TKA92540.1"/>
    <property type="molecule type" value="Genomic_DNA"/>
</dbReference>
<evidence type="ECO:0000313" key="9">
    <source>
        <dbReference type="Proteomes" id="UP000186904"/>
    </source>
</evidence>
<accession>A0A031MEG4</accession>
<keyword evidence="2 5" id="KW-0238">DNA-binding</keyword>
<dbReference type="Proteomes" id="UP000305198">
    <property type="component" value="Unassembled WGS sequence"/>
</dbReference>
<dbReference type="InterPro" id="IPR018060">
    <property type="entry name" value="HTH_AraC"/>
</dbReference>
<keyword evidence="8" id="KW-1185">Reference proteome</keyword>
<dbReference type="EMBL" id="FOGN01000005">
    <property type="protein sequence ID" value="SES20925.1"/>
    <property type="molecule type" value="Genomic_DNA"/>
</dbReference>
<dbReference type="OrthoDB" id="5582699at2"/>
<evidence type="ECO:0000313" key="8">
    <source>
        <dbReference type="Proteomes" id="UP000186599"/>
    </source>
</evidence>
<evidence type="ECO:0000313" key="10">
    <source>
        <dbReference type="Proteomes" id="UP000305198"/>
    </source>
</evidence>
<evidence type="ECO:0000256" key="2">
    <source>
        <dbReference type="ARBA" id="ARBA00023125"/>
    </source>
</evidence>
<dbReference type="Proteomes" id="UP000186599">
    <property type="component" value="Unassembled WGS sequence"/>
</dbReference>
<evidence type="ECO:0000313" key="7">
    <source>
        <dbReference type="EMBL" id="TKA92540.1"/>
    </source>
</evidence>
<dbReference type="PANTHER" id="PTHR47894">
    <property type="entry name" value="HTH-TYPE TRANSCRIPTIONAL REGULATOR GADX"/>
    <property type="match status" value="1"/>
</dbReference>
<dbReference type="STRING" id="653930.SAMN05216589_2722"/>
<proteinExistence type="predicted"/>
<evidence type="ECO:0000313" key="6">
    <source>
        <dbReference type="EMBL" id="SFM15043.1"/>
    </source>
</evidence>
<protein>
    <submittedName>
        <fullName evidence="7">AraC family transcriptional regulator</fullName>
    </submittedName>
    <submittedName>
        <fullName evidence="5">AraC-type DNA-binding protein</fullName>
    </submittedName>
</protein>
<name>A0A031MEG4_9GAMM</name>
<gene>
    <name evidence="7" type="ORF">FA869_09185</name>
    <name evidence="6" type="ORF">SAMN04487855_2499</name>
    <name evidence="5" type="ORF">SAMN05216589_2722</name>
</gene>
<dbReference type="PRINTS" id="PR00032">
    <property type="entry name" value="HTHARAC"/>
</dbReference>
<dbReference type="SMART" id="SM00342">
    <property type="entry name" value="HTH_ARAC"/>
    <property type="match status" value="1"/>
</dbReference>
<dbReference type="InterPro" id="IPR020449">
    <property type="entry name" value="Tscrpt_reg_AraC-type_HTH"/>
</dbReference>
<dbReference type="GO" id="GO:0000976">
    <property type="term" value="F:transcription cis-regulatory region binding"/>
    <property type="evidence" value="ECO:0007669"/>
    <property type="project" value="TreeGrafter"/>
</dbReference>
<keyword evidence="1" id="KW-0805">Transcription regulation</keyword>
<dbReference type="EMBL" id="FOUA01000005">
    <property type="protein sequence ID" value="SFM15043.1"/>
    <property type="molecule type" value="Genomic_DNA"/>
</dbReference>
<organism evidence="7 10">
    <name type="scientific">Halopseudomonas bauzanensis</name>
    <dbReference type="NCBI Taxonomy" id="653930"/>
    <lineage>
        <taxon>Bacteria</taxon>
        <taxon>Pseudomonadati</taxon>
        <taxon>Pseudomonadota</taxon>
        <taxon>Gammaproteobacteria</taxon>
        <taxon>Pseudomonadales</taxon>
        <taxon>Pseudomonadaceae</taxon>
        <taxon>Halopseudomonas</taxon>
    </lineage>
</organism>
<dbReference type="PANTHER" id="PTHR47894:SF4">
    <property type="entry name" value="HTH-TYPE TRANSCRIPTIONAL REGULATOR GADX"/>
    <property type="match status" value="1"/>
</dbReference>
<keyword evidence="3" id="KW-0804">Transcription</keyword>
<dbReference type="Proteomes" id="UP000186904">
    <property type="component" value="Unassembled WGS sequence"/>
</dbReference>
<dbReference type="GO" id="GO:0003700">
    <property type="term" value="F:DNA-binding transcription factor activity"/>
    <property type="evidence" value="ECO:0007669"/>
    <property type="project" value="InterPro"/>
</dbReference>
<reference evidence="7 10" key="2">
    <citation type="submission" date="2019-04" db="EMBL/GenBank/DDBJ databases">
        <title>Crypto-aerobic microbial life in anoxic (sulfidic) marine sediments.</title>
        <authorList>
            <person name="Bhattacharya S."/>
            <person name="Roy C."/>
            <person name="Mondal N."/>
            <person name="Sarkar J."/>
            <person name="Mandal S."/>
            <person name="Rameez M.J."/>
            <person name="Ghosh W."/>
        </authorList>
    </citation>
    <scope>NUCLEOTIDE SEQUENCE [LARGE SCALE GENOMIC DNA]</scope>
    <source>
        <strain evidence="7 10">SBBB</strain>
    </source>
</reference>